<dbReference type="STRING" id="1618480.US11_C0001G0066"/>
<organism evidence="2 3">
    <name type="scientific">Candidatus Roizmanbacteria bacterium GW2011_GWA2_36_23</name>
    <dbReference type="NCBI Taxonomy" id="1618480"/>
    <lineage>
        <taxon>Bacteria</taxon>
        <taxon>Candidatus Roizmaniibacteriota</taxon>
    </lineage>
</organism>
<evidence type="ECO:0000313" key="3">
    <source>
        <dbReference type="Proteomes" id="UP000034344"/>
    </source>
</evidence>
<feature type="transmembrane region" description="Helical" evidence="1">
    <location>
        <begin position="100"/>
        <end position="118"/>
    </location>
</feature>
<keyword evidence="1" id="KW-0472">Membrane</keyword>
<evidence type="ECO:0008006" key="4">
    <source>
        <dbReference type="Google" id="ProtNLM"/>
    </source>
</evidence>
<name>A0A0G0E9E0_9BACT</name>
<dbReference type="EMBL" id="LBRS01000001">
    <property type="protein sequence ID" value="KKQ02107.1"/>
    <property type="molecule type" value="Genomic_DNA"/>
</dbReference>
<dbReference type="Proteomes" id="UP000034344">
    <property type="component" value="Unassembled WGS sequence"/>
</dbReference>
<evidence type="ECO:0000313" key="2">
    <source>
        <dbReference type="EMBL" id="KKQ02107.1"/>
    </source>
</evidence>
<comment type="caution">
    <text evidence="2">The sequence shown here is derived from an EMBL/GenBank/DDBJ whole genome shotgun (WGS) entry which is preliminary data.</text>
</comment>
<keyword evidence="1" id="KW-1133">Transmembrane helix</keyword>
<evidence type="ECO:0000256" key="1">
    <source>
        <dbReference type="SAM" id="Phobius"/>
    </source>
</evidence>
<dbReference type="PANTHER" id="PTHR34475">
    <property type="match status" value="1"/>
</dbReference>
<dbReference type="Gene3D" id="2.60.40.10">
    <property type="entry name" value="Immunoglobulins"/>
    <property type="match status" value="1"/>
</dbReference>
<sequence>MLTVGELLRTSREKKGFTLFQVEKHTKIRAKFLQALEENKWQYFSSRIYIEGKIKNYAEFLGLESNKMLAFFRRDYEKKDDVRFKRKVASSYLTPETKKYFIISLIVIFLIFFGYFGYQLKLYLSPPGLTIISPLKAEVFREEKIKIAAKTEKDASITIFGERIFPNKEGIFEYYFPLEPGKNELIIELVGANGKKAVIKKTFIRTGR</sequence>
<keyword evidence="1" id="KW-0812">Transmembrane</keyword>
<reference evidence="2 3" key="1">
    <citation type="journal article" date="2015" name="Nature">
        <title>rRNA introns, odd ribosomes, and small enigmatic genomes across a large radiation of phyla.</title>
        <authorList>
            <person name="Brown C.T."/>
            <person name="Hug L.A."/>
            <person name="Thomas B.C."/>
            <person name="Sharon I."/>
            <person name="Castelle C.J."/>
            <person name="Singh A."/>
            <person name="Wilkins M.J."/>
            <person name="Williams K.H."/>
            <person name="Banfield J.F."/>
        </authorList>
    </citation>
    <scope>NUCLEOTIDE SEQUENCE [LARGE SCALE GENOMIC DNA]</scope>
</reference>
<dbReference type="InterPro" id="IPR013783">
    <property type="entry name" value="Ig-like_fold"/>
</dbReference>
<dbReference type="AlphaFoldDB" id="A0A0G0E9E0"/>
<dbReference type="PANTHER" id="PTHR34475:SF1">
    <property type="entry name" value="CYTOSKELETON PROTEIN RODZ"/>
    <property type="match status" value="1"/>
</dbReference>
<protein>
    <recommendedName>
        <fullName evidence="4">Transcriptional regulator, XRE family</fullName>
    </recommendedName>
</protein>
<dbReference type="InterPro" id="IPR050400">
    <property type="entry name" value="Bact_Cytoskel_RodZ"/>
</dbReference>
<dbReference type="Pfam" id="PF13413">
    <property type="entry name" value="HTH_25"/>
    <property type="match status" value="1"/>
</dbReference>
<accession>A0A0G0E9E0</accession>
<dbReference type="InterPro" id="IPR010982">
    <property type="entry name" value="Lambda_DNA-bd_dom_sf"/>
</dbReference>
<proteinExistence type="predicted"/>
<dbReference type="Gene3D" id="1.10.260.40">
    <property type="entry name" value="lambda repressor-like DNA-binding domains"/>
    <property type="match status" value="1"/>
</dbReference>
<gene>
    <name evidence="2" type="ORF">US11_C0001G0066</name>
</gene>
<dbReference type="GO" id="GO:0003677">
    <property type="term" value="F:DNA binding"/>
    <property type="evidence" value="ECO:0007669"/>
    <property type="project" value="InterPro"/>
</dbReference>